<feature type="domain" description="Helicase ATP-binding" evidence="12">
    <location>
        <begin position="647"/>
        <end position="810"/>
    </location>
</feature>
<dbReference type="GeneID" id="16067850"/>
<feature type="region of interest" description="Disordered" evidence="11">
    <location>
        <begin position="59"/>
        <end position="402"/>
    </location>
</feature>
<proteinExistence type="inferred from homology"/>
<keyword evidence="5" id="KW-0347">Helicase</keyword>
<dbReference type="GO" id="GO:0006397">
    <property type="term" value="P:mRNA processing"/>
    <property type="evidence" value="ECO:0007669"/>
    <property type="project" value="UniProtKB-KW"/>
</dbReference>
<dbReference type="GO" id="GO:0003723">
    <property type="term" value="F:RNA binding"/>
    <property type="evidence" value="ECO:0007669"/>
    <property type="project" value="TreeGrafter"/>
</dbReference>
<dbReference type="eggNOG" id="KOG0924">
    <property type="taxonomic scope" value="Eukaryota"/>
</dbReference>
<reference evidence="14" key="1">
    <citation type="submission" date="2009-08" db="EMBL/GenBank/DDBJ databases">
        <title>Annotation of Salpingoeca rosetta.</title>
        <authorList>
            <consortium name="The Broad Institute Genome Sequencing Platform"/>
            <person name="Russ C."/>
            <person name="Cuomo C."/>
            <person name="Burger G."/>
            <person name="Gray M.W."/>
            <person name="Holland P.W.H."/>
            <person name="King N."/>
            <person name="Lang F.B.F."/>
            <person name="Roger A.J."/>
            <person name="Ruiz-Trillo I."/>
            <person name="Young S.K."/>
            <person name="Zeng Q."/>
            <person name="Gargeya S."/>
            <person name="Alvarado L."/>
            <person name="Berlin A."/>
            <person name="Chapman S.B."/>
            <person name="Chen Z."/>
            <person name="Freedman E."/>
            <person name="Gellesch M."/>
            <person name="Goldberg J."/>
            <person name="Griggs A."/>
            <person name="Gujja S."/>
            <person name="Heilman E."/>
            <person name="Heiman D."/>
            <person name="Howarth C."/>
            <person name="Mehta T."/>
            <person name="Neiman D."/>
            <person name="Pearson M."/>
            <person name="Roberts A."/>
            <person name="Saif S."/>
            <person name="Shea T."/>
            <person name="Shenoy N."/>
            <person name="Sisk P."/>
            <person name="Stolte C."/>
            <person name="Sykes S."/>
            <person name="White J."/>
            <person name="Yandava C."/>
            <person name="Haas B."/>
            <person name="Nusbaum C."/>
            <person name="Birren B."/>
        </authorList>
    </citation>
    <scope>NUCLEOTIDE SEQUENCE [LARGE SCALE GENOMIC DNA]</scope>
    <source>
        <strain evidence="14">ATCC 50818</strain>
    </source>
</reference>
<dbReference type="InterPro" id="IPR027417">
    <property type="entry name" value="P-loop_NTPase"/>
</dbReference>
<dbReference type="SMART" id="SM00847">
    <property type="entry name" value="HA2"/>
    <property type="match status" value="1"/>
</dbReference>
<dbReference type="InterPro" id="IPR001650">
    <property type="entry name" value="Helicase_C-like"/>
</dbReference>
<feature type="compositionally biased region" description="Low complexity" evidence="11">
    <location>
        <begin position="374"/>
        <end position="393"/>
    </location>
</feature>
<dbReference type="InterPro" id="IPR048333">
    <property type="entry name" value="HA2_WH"/>
</dbReference>
<feature type="region of interest" description="Disordered" evidence="11">
    <location>
        <begin position="589"/>
        <end position="627"/>
    </location>
</feature>
<dbReference type="KEGG" id="sre:PTSG_00412"/>
<dbReference type="Pfam" id="PF00270">
    <property type="entry name" value="DEAD"/>
    <property type="match status" value="1"/>
</dbReference>
<keyword evidence="7" id="KW-0508">mRNA splicing</keyword>
<evidence type="ECO:0000256" key="2">
    <source>
        <dbReference type="ARBA" id="ARBA00022664"/>
    </source>
</evidence>
<dbReference type="Proteomes" id="UP000007799">
    <property type="component" value="Unassembled WGS sequence"/>
</dbReference>
<evidence type="ECO:0000256" key="1">
    <source>
        <dbReference type="ARBA" id="ARBA00012552"/>
    </source>
</evidence>
<dbReference type="OMA" id="HFARTKT"/>
<feature type="region of interest" description="Disordered" evidence="11">
    <location>
        <begin position="1300"/>
        <end position="1326"/>
    </location>
</feature>
<dbReference type="InParanoid" id="F2TWE6"/>
<keyword evidence="4" id="KW-0378">Hydrolase</keyword>
<dbReference type="Pfam" id="PF04408">
    <property type="entry name" value="WHD_HA2"/>
    <property type="match status" value="1"/>
</dbReference>
<feature type="region of interest" description="Disordered" evidence="11">
    <location>
        <begin position="1"/>
        <end position="43"/>
    </location>
</feature>
<dbReference type="FunFam" id="3.40.50.300:FF:000007">
    <property type="entry name" value="Pre-mRNA-splicing factor ATP-dependent RNA helicase"/>
    <property type="match status" value="1"/>
</dbReference>
<name>F2TWE6_SALR5</name>
<evidence type="ECO:0000256" key="3">
    <source>
        <dbReference type="ARBA" id="ARBA00022741"/>
    </source>
</evidence>
<protein>
    <recommendedName>
        <fullName evidence="1">RNA helicase</fullName>
        <ecNumber evidence="1">3.6.4.13</ecNumber>
    </recommendedName>
</protein>
<dbReference type="CDD" id="cd18791">
    <property type="entry name" value="SF2_C_RHA"/>
    <property type="match status" value="1"/>
</dbReference>
<dbReference type="Pfam" id="PF07717">
    <property type="entry name" value="OB_NTP_bind"/>
    <property type="match status" value="1"/>
</dbReference>
<feature type="compositionally biased region" description="Basic and acidic residues" evidence="11">
    <location>
        <begin position="589"/>
        <end position="618"/>
    </location>
</feature>
<dbReference type="RefSeq" id="XP_004998961.1">
    <property type="nucleotide sequence ID" value="XM_004998904.1"/>
</dbReference>
<evidence type="ECO:0000256" key="7">
    <source>
        <dbReference type="ARBA" id="ARBA00023187"/>
    </source>
</evidence>
<feature type="compositionally biased region" description="Basic and acidic residues" evidence="11">
    <location>
        <begin position="277"/>
        <end position="301"/>
    </location>
</feature>
<dbReference type="EMBL" id="GL832955">
    <property type="protein sequence ID" value="EGD72392.1"/>
    <property type="molecule type" value="Genomic_DNA"/>
</dbReference>
<keyword evidence="3" id="KW-0547">Nucleotide-binding</keyword>
<evidence type="ECO:0000256" key="6">
    <source>
        <dbReference type="ARBA" id="ARBA00022840"/>
    </source>
</evidence>
<dbReference type="GO" id="GO:0034458">
    <property type="term" value="F:3'-5' RNA helicase activity"/>
    <property type="evidence" value="ECO:0007669"/>
    <property type="project" value="TreeGrafter"/>
</dbReference>
<dbReference type="Gene3D" id="1.20.120.1080">
    <property type="match status" value="1"/>
</dbReference>
<feature type="domain" description="Helicase C-terminal" evidence="13">
    <location>
        <begin position="832"/>
        <end position="1006"/>
    </location>
</feature>
<evidence type="ECO:0000256" key="11">
    <source>
        <dbReference type="SAM" id="MobiDB-lite"/>
    </source>
</evidence>
<feature type="compositionally biased region" description="Low complexity" evidence="11">
    <location>
        <begin position="1305"/>
        <end position="1319"/>
    </location>
</feature>
<keyword evidence="2" id="KW-0507">mRNA processing</keyword>
<evidence type="ECO:0000259" key="12">
    <source>
        <dbReference type="PROSITE" id="PS51192"/>
    </source>
</evidence>
<dbReference type="STRING" id="946362.F2TWE6"/>
<comment type="similarity">
    <text evidence="8">Belongs to the DEAD box helicase family. DEAH subfamily. PRP16 sub-subfamily.</text>
</comment>
<dbReference type="PANTHER" id="PTHR18934">
    <property type="entry name" value="ATP-DEPENDENT RNA HELICASE"/>
    <property type="match status" value="1"/>
</dbReference>
<dbReference type="InterPro" id="IPR011709">
    <property type="entry name" value="DEAD-box_helicase_OB_fold"/>
</dbReference>
<evidence type="ECO:0000256" key="8">
    <source>
        <dbReference type="ARBA" id="ARBA00038040"/>
    </source>
</evidence>
<dbReference type="PROSITE" id="PS51194">
    <property type="entry name" value="HELICASE_CTER"/>
    <property type="match status" value="1"/>
</dbReference>
<dbReference type="FunFam" id="1.20.120.1080:FF:000001">
    <property type="entry name" value="Pre-mRNA-splicing factor ATP-dependent RNA helicase"/>
    <property type="match status" value="1"/>
</dbReference>
<sequence>MGSSRQKHFLLPEEDEEQVGGLVVPAKKKAKSGADTASTSRLGLDILARKKRAERQANLLSFGGAEGDDDDDEGEDPVIAAARKQRDTSAAAEHSSDDATSTAEKRATRSYRQRTRDTENYGEDDGGDGARGIRRDEDKEERHHDRDRNRDRDRDRGRDGDAGRDRDRGSYDDRDRDRQRDSRRSRDRDDRRSSQSRSRSRGRSRWDDEGDHSRRGRDYRSISRDRDRDRDRHRTPPRVHIRPSDEPVERDDKGYAKPPRFVPKASKGAALRTRTRVIADTDDRVATPVRDEVYARHRDARPAAGGLYSKPSSTRQGGRRGGLGRDDDDYQPRISRGRRWSESPRPRSARPESTPEMYKSTPIERPSYRDAKWAASPAPADKTTTAAGKATAAGGEGQQPAAYLDDDDITFMNEEDRLQWEADQEEIDRSWYHMDATHDDDYNPFAGMESYAAQKEATVKKVAKEDRVTAFQRQRNADQDRWERNRMLQSGAVHATSADDDMEDDEEGKLHILIHHTVPPFLDGRLKLSKQPEPVVPVRDVTSDFAILAKKGSQLVRREREKQEAIRSQKKEWNLAGTKLGNIMGVKEKKEESGMPHAEHGDDYKSDSQFKEHMKEKSQASSHFARTKTIKQQRQYLPIFAVRHELMNVIRDNQIVVLVGETGSGKTTQLTQYLYEEGYGTFGQIGCTQPRRVAAMSVAKRVSEEVGCTLGTTVGYSIRFEDVTSKETVIKYMTDGILLRESLNEGDLDQYSAIVMDEAHERSLNTDVLFGLLRDVIAKRRDLKLIVTSATMDSDKFAQFFGNVPVFKVPGRTFPVDVFHTRSPADDYVEAAVKQAIQIHFQPNPGDILIFMTGQADIEVTCTVLADRLEDAGEDVPPLNILPIYSQLPSDLQAKIFAKSDVRKCVVATNIAETSLTVDGVMYVIDCGFCKLKCYNPRIGIDDLQIYPVSQANANQRSGRAGRTGPGKCFRLYTEAMYKHELLPMTVPEIQRTNLANVVLLLKSLGVENLLDFHFMDPPPEENMMQSMYQLWILGALDNTGMLTPVGRQMVEFPLAPALSRMLIASAEMECSSEILTIVSMLSVDKHFYRPRGREEESDNKREKFQVPESDHLTLLHVYQQWKANKYSSRWAAEHFIHSKSMKKVREIRAQLLDIMKTQRIPHVSCGTDWDVVRKCICSAYFHQAARLKGIGEYVNARTGMPCHLHPTSSLYGMGVNPDWIIYHDLVMTTKEYMQFVTAVEPAWLAELGPVFYSVKDASQSRLERKKAAAMAAKHMEKEMEEAQRIIQERSAQKEARRKAKIRNTRIATPGATPGTPRTWHGRPGL</sequence>
<dbReference type="PANTHER" id="PTHR18934:SF91">
    <property type="entry name" value="PRE-MRNA-SPLICING FACTOR ATP-DEPENDENT RNA HELICASE PRP16"/>
    <property type="match status" value="1"/>
</dbReference>
<dbReference type="PROSITE" id="PS51192">
    <property type="entry name" value="HELICASE_ATP_BIND_1"/>
    <property type="match status" value="1"/>
</dbReference>
<dbReference type="Pfam" id="PF21010">
    <property type="entry name" value="HA2_C"/>
    <property type="match status" value="1"/>
</dbReference>
<dbReference type="FunFam" id="3.40.50.300:FF:000313">
    <property type="entry name" value="Pre-mRNA-splicing factor ATP-dependent RNA helicase PRP16"/>
    <property type="match status" value="1"/>
</dbReference>
<dbReference type="EC" id="3.6.4.13" evidence="1"/>
<gene>
    <name evidence="14" type="ORF">PTSG_00412</name>
</gene>
<dbReference type="InterPro" id="IPR014001">
    <property type="entry name" value="Helicase_ATP-bd"/>
</dbReference>
<dbReference type="InterPro" id="IPR002464">
    <property type="entry name" value="DNA/RNA_helicase_DEAH_CS"/>
</dbReference>
<dbReference type="Pfam" id="PF00271">
    <property type="entry name" value="Helicase_C"/>
    <property type="match status" value="1"/>
</dbReference>
<dbReference type="GO" id="GO:0016787">
    <property type="term" value="F:hydrolase activity"/>
    <property type="evidence" value="ECO:0007669"/>
    <property type="project" value="UniProtKB-KW"/>
</dbReference>
<dbReference type="SMART" id="SM00490">
    <property type="entry name" value="HELICc"/>
    <property type="match status" value="1"/>
</dbReference>
<dbReference type="InterPro" id="IPR011545">
    <property type="entry name" value="DEAD/DEAH_box_helicase_dom"/>
</dbReference>
<accession>F2TWE6</accession>
<feature type="compositionally biased region" description="Basic and acidic residues" evidence="11">
    <location>
        <begin position="242"/>
        <end position="255"/>
    </location>
</feature>
<feature type="coiled-coil region" evidence="10">
    <location>
        <begin position="1266"/>
        <end position="1296"/>
    </location>
</feature>
<evidence type="ECO:0000259" key="13">
    <source>
        <dbReference type="PROSITE" id="PS51194"/>
    </source>
</evidence>
<dbReference type="SUPFAM" id="SSF52540">
    <property type="entry name" value="P-loop containing nucleoside triphosphate hydrolases"/>
    <property type="match status" value="1"/>
</dbReference>
<keyword evidence="15" id="KW-1185">Reference proteome</keyword>
<dbReference type="PROSITE" id="PS00690">
    <property type="entry name" value="DEAH_ATP_HELICASE"/>
    <property type="match status" value="1"/>
</dbReference>
<dbReference type="InterPro" id="IPR007502">
    <property type="entry name" value="Helicase-assoc_dom"/>
</dbReference>
<feature type="compositionally biased region" description="Basic and acidic residues" evidence="11">
    <location>
        <begin position="131"/>
        <end position="193"/>
    </location>
</feature>
<feature type="compositionally biased region" description="Acidic residues" evidence="11">
    <location>
        <begin position="66"/>
        <end position="76"/>
    </location>
</feature>
<dbReference type="GO" id="GO:0008380">
    <property type="term" value="P:RNA splicing"/>
    <property type="evidence" value="ECO:0007669"/>
    <property type="project" value="UniProtKB-KW"/>
</dbReference>
<dbReference type="FunCoup" id="F2TWE6">
    <property type="interactions" value="1608"/>
</dbReference>
<dbReference type="OrthoDB" id="10253254at2759"/>
<organism evidence="15">
    <name type="scientific">Salpingoeca rosetta (strain ATCC 50818 / BSB-021)</name>
    <dbReference type="NCBI Taxonomy" id="946362"/>
    <lineage>
        <taxon>Eukaryota</taxon>
        <taxon>Choanoflagellata</taxon>
        <taxon>Craspedida</taxon>
        <taxon>Salpingoecidae</taxon>
        <taxon>Salpingoeca</taxon>
    </lineage>
</organism>
<evidence type="ECO:0000256" key="9">
    <source>
        <dbReference type="ARBA" id="ARBA00047984"/>
    </source>
</evidence>
<keyword evidence="6" id="KW-0067">ATP-binding</keyword>
<evidence type="ECO:0000313" key="14">
    <source>
        <dbReference type="EMBL" id="EGD72392.1"/>
    </source>
</evidence>
<feature type="compositionally biased region" description="Basic and acidic residues" evidence="11">
    <location>
        <begin position="204"/>
        <end position="234"/>
    </location>
</feature>
<evidence type="ECO:0000313" key="15">
    <source>
        <dbReference type="Proteomes" id="UP000007799"/>
    </source>
</evidence>
<evidence type="ECO:0000256" key="4">
    <source>
        <dbReference type="ARBA" id="ARBA00022801"/>
    </source>
</evidence>
<keyword evidence="10" id="KW-0175">Coiled coil</keyword>
<evidence type="ECO:0000256" key="5">
    <source>
        <dbReference type="ARBA" id="ARBA00022806"/>
    </source>
</evidence>
<comment type="catalytic activity">
    <reaction evidence="9">
        <text>ATP + H2O = ADP + phosphate + H(+)</text>
        <dbReference type="Rhea" id="RHEA:13065"/>
        <dbReference type="ChEBI" id="CHEBI:15377"/>
        <dbReference type="ChEBI" id="CHEBI:15378"/>
        <dbReference type="ChEBI" id="CHEBI:30616"/>
        <dbReference type="ChEBI" id="CHEBI:43474"/>
        <dbReference type="ChEBI" id="CHEBI:456216"/>
        <dbReference type="EC" id="3.6.4.13"/>
    </reaction>
</comment>
<evidence type="ECO:0000256" key="10">
    <source>
        <dbReference type="SAM" id="Coils"/>
    </source>
</evidence>
<dbReference type="Gene3D" id="3.40.50.300">
    <property type="entry name" value="P-loop containing nucleotide triphosphate hydrolases"/>
    <property type="match status" value="2"/>
</dbReference>
<dbReference type="GO" id="GO:0005524">
    <property type="term" value="F:ATP binding"/>
    <property type="evidence" value="ECO:0007669"/>
    <property type="project" value="UniProtKB-KW"/>
</dbReference>
<dbReference type="SMART" id="SM00487">
    <property type="entry name" value="DEXDc"/>
    <property type="match status" value="1"/>
</dbReference>